<sequence>MLKSMPGDDVNISNVEKEVFEDDKTELSRLKKDVVLVKDTVAGLKFKVVVIPLSNVKVLLQFQNEEEMQSFMGCPSEFMEICCSKFHYWDDSGEGKESESWIKLEGVPLFLWHQNFFKEVVSKWGNFIKVAEVTSDRSSLVAA</sequence>
<dbReference type="AlphaFoldDB" id="A0A1R3K553"/>
<name>A0A1R3K553_9ROSI</name>
<keyword evidence="2" id="KW-1185">Reference proteome</keyword>
<dbReference type="Proteomes" id="UP000187203">
    <property type="component" value="Unassembled WGS sequence"/>
</dbReference>
<evidence type="ECO:0000313" key="1">
    <source>
        <dbReference type="EMBL" id="OMP02220.1"/>
    </source>
</evidence>
<organism evidence="1 2">
    <name type="scientific">Corchorus olitorius</name>
    <dbReference type="NCBI Taxonomy" id="93759"/>
    <lineage>
        <taxon>Eukaryota</taxon>
        <taxon>Viridiplantae</taxon>
        <taxon>Streptophyta</taxon>
        <taxon>Embryophyta</taxon>
        <taxon>Tracheophyta</taxon>
        <taxon>Spermatophyta</taxon>
        <taxon>Magnoliopsida</taxon>
        <taxon>eudicotyledons</taxon>
        <taxon>Gunneridae</taxon>
        <taxon>Pentapetalae</taxon>
        <taxon>rosids</taxon>
        <taxon>malvids</taxon>
        <taxon>Malvales</taxon>
        <taxon>Malvaceae</taxon>
        <taxon>Grewioideae</taxon>
        <taxon>Apeibeae</taxon>
        <taxon>Corchorus</taxon>
    </lineage>
</organism>
<dbReference type="PANTHER" id="PTHR34427:SF5">
    <property type="entry name" value="DUF4283 DOMAIN-CONTAINING PROTEIN"/>
    <property type="match status" value="1"/>
</dbReference>
<accession>A0A1R3K553</accession>
<evidence type="ECO:0000313" key="2">
    <source>
        <dbReference type="Proteomes" id="UP000187203"/>
    </source>
</evidence>
<comment type="caution">
    <text evidence="1">The sequence shown here is derived from an EMBL/GenBank/DDBJ whole genome shotgun (WGS) entry which is preliminary data.</text>
</comment>
<reference evidence="2" key="1">
    <citation type="submission" date="2013-09" db="EMBL/GenBank/DDBJ databases">
        <title>Corchorus olitorius genome sequencing.</title>
        <authorList>
            <person name="Alam M."/>
            <person name="Haque M.S."/>
            <person name="Islam M.S."/>
            <person name="Emdad E.M."/>
            <person name="Islam M.M."/>
            <person name="Ahmed B."/>
            <person name="Halim A."/>
            <person name="Hossen Q.M.M."/>
            <person name="Hossain M.Z."/>
            <person name="Ahmed R."/>
            <person name="Khan M.M."/>
            <person name="Islam R."/>
            <person name="Rashid M.M."/>
            <person name="Khan S.A."/>
            <person name="Rahman M.S."/>
            <person name="Alam M."/>
            <person name="Yahiya A.S."/>
            <person name="Khan M.S."/>
            <person name="Azam M.S."/>
            <person name="Haque T."/>
            <person name="Lashkar M.Z.H."/>
            <person name="Akhand A.I."/>
            <person name="Morshed G."/>
            <person name="Roy S."/>
            <person name="Uddin K.S."/>
            <person name="Rabeya T."/>
            <person name="Hossain A.S."/>
            <person name="Chowdhury A."/>
            <person name="Snigdha A.R."/>
            <person name="Mortoza M.S."/>
            <person name="Matin S.A."/>
            <person name="Hoque S.M.E."/>
            <person name="Islam M.K."/>
            <person name="Roy D.K."/>
            <person name="Haider R."/>
            <person name="Moosa M.M."/>
            <person name="Elias S.M."/>
            <person name="Hasan A.M."/>
            <person name="Jahan S."/>
            <person name="Shafiuddin M."/>
            <person name="Mahmood N."/>
            <person name="Shommy N.S."/>
        </authorList>
    </citation>
    <scope>NUCLEOTIDE SEQUENCE [LARGE SCALE GENOMIC DNA]</scope>
    <source>
        <strain evidence="2">cv. O-4</strain>
    </source>
</reference>
<dbReference type="EMBL" id="AWUE01014664">
    <property type="protein sequence ID" value="OMP02220.1"/>
    <property type="molecule type" value="Genomic_DNA"/>
</dbReference>
<protein>
    <submittedName>
        <fullName evidence="1">Uncharacterized protein</fullName>
    </submittedName>
</protein>
<dbReference type="PANTHER" id="PTHR34427">
    <property type="entry name" value="DUF4283 DOMAIN PROTEIN"/>
    <property type="match status" value="1"/>
</dbReference>
<proteinExistence type="predicted"/>
<gene>
    <name evidence="1" type="ORF">COLO4_11272</name>
</gene>
<dbReference type="OrthoDB" id="1722780at2759"/>